<evidence type="ECO:0000313" key="3">
    <source>
        <dbReference type="Proteomes" id="UP000622547"/>
    </source>
</evidence>
<proteinExistence type="predicted"/>
<name>A0A8J3UQY3_9ACTN</name>
<accession>A0A8J3UQY3</accession>
<keyword evidence="1" id="KW-1133">Transmembrane helix</keyword>
<comment type="caution">
    <text evidence="2">The sequence shown here is derived from an EMBL/GenBank/DDBJ whole genome shotgun (WGS) entry which is preliminary data.</text>
</comment>
<evidence type="ECO:0000313" key="2">
    <source>
        <dbReference type="EMBL" id="GII43035.1"/>
    </source>
</evidence>
<keyword evidence="3" id="KW-1185">Reference proteome</keyword>
<keyword evidence="1" id="KW-0812">Transmembrane</keyword>
<dbReference type="AlphaFoldDB" id="A0A8J3UQY3"/>
<evidence type="ECO:0008006" key="4">
    <source>
        <dbReference type="Google" id="ProtNLM"/>
    </source>
</evidence>
<dbReference type="RefSeq" id="WP_204078440.1">
    <property type="nucleotide sequence ID" value="NZ_BAABHI010000022.1"/>
</dbReference>
<gene>
    <name evidence="2" type="ORF">Pph01_80380</name>
</gene>
<organism evidence="2 3">
    <name type="scientific">Planotetraspora phitsanulokensis</name>
    <dbReference type="NCBI Taxonomy" id="575192"/>
    <lineage>
        <taxon>Bacteria</taxon>
        <taxon>Bacillati</taxon>
        <taxon>Actinomycetota</taxon>
        <taxon>Actinomycetes</taxon>
        <taxon>Streptosporangiales</taxon>
        <taxon>Streptosporangiaceae</taxon>
        <taxon>Planotetraspora</taxon>
    </lineage>
</organism>
<dbReference type="EMBL" id="BOOP01000050">
    <property type="protein sequence ID" value="GII43035.1"/>
    <property type="molecule type" value="Genomic_DNA"/>
</dbReference>
<reference evidence="2 3" key="1">
    <citation type="submission" date="2021-01" db="EMBL/GenBank/DDBJ databases">
        <title>Whole genome shotgun sequence of Planotetraspora phitsanulokensis NBRC 104273.</title>
        <authorList>
            <person name="Komaki H."/>
            <person name="Tamura T."/>
        </authorList>
    </citation>
    <scope>NUCLEOTIDE SEQUENCE [LARGE SCALE GENOMIC DNA]</scope>
    <source>
        <strain evidence="2 3">NBRC 104273</strain>
    </source>
</reference>
<evidence type="ECO:0000256" key="1">
    <source>
        <dbReference type="SAM" id="Phobius"/>
    </source>
</evidence>
<protein>
    <recommendedName>
        <fullName evidence="4">SPW repeat-containing protein</fullName>
    </recommendedName>
</protein>
<keyword evidence="1" id="KW-0472">Membrane</keyword>
<feature type="transmembrane region" description="Helical" evidence="1">
    <location>
        <begin position="32"/>
        <end position="52"/>
    </location>
</feature>
<sequence length="58" mass="6064">MPITPVYPDAAIDPQAAAPWVVRGNVATTATIWNNVWTGAVAVLLGLGAMFLGNSRAR</sequence>
<dbReference type="Proteomes" id="UP000622547">
    <property type="component" value="Unassembled WGS sequence"/>
</dbReference>